<sequence length="245" mass="27199">MASVRTPFHRKRGVLSAGKHGVVTGWNDSDTTGRKHIYSGTPTVGVASHQGGADDSPTPTSRLSNSRTPSSRRTPWDVPPRDPSLYAVTNHFRRRLRQRGRYVTLPTVSQSIRTGQLRWNSTDGWRFALAREGVRFVVVVGDTETDSPVVVTGWTKIDSWSDAMASDRWSDDDLHTIRLRTDLSQNPEQQIPGHIRPRIVDRPLEVGRHRITTSAGAAYVVCVDCGAQFRSKAALCGQRCTQTRG</sequence>
<dbReference type="Proteomes" id="UP000199607">
    <property type="component" value="Unassembled WGS sequence"/>
</dbReference>
<feature type="compositionally biased region" description="Low complexity" evidence="1">
    <location>
        <begin position="56"/>
        <end position="73"/>
    </location>
</feature>
<gene>
    <name evidence="2" type="ORF">SAMN04487950_4103</name>
</gene>
<proteinExistence type="predicted"/>
<dbReference type="EMBL" id="FOTC01000007">
    <property type="protein sequence ID" value="SFL51759.1"/>
    <property type="molecule type" value="Genomic_DNA"/>
</dbReference>
<name>A0A1I4IBP4_9EURY</name>
<evidence type="ECO:0000313" key="3">
    <source>
        <dbReference type="Proteomes" id="UP000199607"/>
    </source>
</evidence>
<evidence type="ECO:0000256" key="1">
    <source>
        <dbReference type="SAM" id="MobiDB-lite"/>
    </source>
</evidence>
<reference evidence="3" key="1">
    <citation type="submission" date="2016-10" db="EMBL/GenBank/DDBJ databases">
        <authorList>
            <person name="Varghese N."/>
            <person name="Submissions S."/>
        </authorList>
    </citation>
    <scope>NUCLEOTIDE SEQUENCE [LARGE SCALE GENOMIC DNA]</scope>
    <source>
        <strain evidence="3">CGMCC 1.7738</strain>
    </source>
</reference>
<evidence type="ECO:0000313" key="2">
    <source>
        <dbReference type="EMBL" id="SFL51759.1"/>
    </source>
</evidence>
<dbReference type="AlphaFoldDB" id="A0A1I4IBP4"/>
<organism evidence="2 3">
    <name type="scientific">Halogranum rubrum</name>
    <dbReference type="NCBI Taxonomy" id="553466"/>
    <lineage>
        <taxon>Archaea</taxon>
        <taxon>Methanobacteriati</taxon>
        <taxon>Methanobacteriota</taxon>
        <taxon>Stenosarchaea group</taxon>
        <taxon>Halobacteria</taxon>
        <taxon>Halobacteriales</taxon>
        <taxon>Haloferacaceae</taxon>
    </lineage>
</organism>
<keyword evidence="3" id="KW-1185">Reference proteome</keyword>
<accession>A0A1I4IBP4</accession>
<feature type="region of interest" description="Disordered" evidence="1">
    <location>
        <begin position="20"/>
        <end position="82"/>
    </location>
</feature>
<protein>
    <submittedName>
        <fullName evidence="2">Uncharacterized protein</fullName>
    </submittedName>
</protein>